<dbReference type="EMBL" id="VBRY01000004">
    <property type="protein sequence ID" value="TLS67839.1"/>
    <property type="molecule type" value="Genomic_DNA"/>
</dbReference>
<evidence type="ECO:0000313" key="5">
    <source>
        <dbReference type="Proteomes" id="UP000306585"/>
    </source>
</evidence>
<name>A0A5R9GSB9_9PROT</name>
<protein>
    <submittedName>
        <fullName evidence="4">DUF4102 domain-containing protein</fullName>
    </submittedName>
</protein>
<dbReference type="GO" id="GO:0015074">
    <property type="term" value="P:DNA integration"/>
    <property type="evidence" value="ECO:0007669"/>
    <property type="project" value="UniProtKB-KW"/>
</dbReference>
<dbReference type="InterPro" id="IPR038488">
    <property type="entry name" value="Integrase_DNA-bd_sf"/>
</dbReference>
<organism evidence="4 5">
    <name type="scientific">Mariprofundus erugo</name>
    <dbReference type="NCBI Taxonomy" id="2528639"/>
    <lineage>
        <taxon>Bacteria</taxon>
        <taxon>Pseudomonadati</taxon>
        <taxon>Pseudomonadota</taxon>
        <taxon>Candidatius Mariprofundia</taxon>
        <taxon>Mariprofundales</taxon>
        <taxon>Mariprofundaceae</taxon>
        <taxon>Mariprofundus</taxon>
    </lineage>
</organism>
<keyword evidence="5" id="KW-1185">Reference proteome</keyword>
<dbReference type="RefSeq" id="WP_138238735.1">
    <property type="nucleotide sequence ID" value="NZ_VBRY01000004.1"/>
</dbReference>
<dbReference type="PANTHER" id="PTHR30629">
    <property type="entry name" value="PROPHAGE INTEGRASE"/>
    <property type="match status" value="1"/>
</dbReference>
<keyword evidence="2" id="KW-0229">DNA integration</keyword>
<feature type="domain" description="Integrase DNA-binding" evidence="3">
    <location>
        <begin position="3"/>
        <end position="89"/>
    </location>
</feature>
<dbReference type="InterPro" id="IPR025166">
    <property type="entry name" value="Integrase_DNA_bind_dom"/>
</dbReference>
<comment type="similarity">
    <text evidence="1">Belongs to the 'phage' integrase family.</text>
</comment>
<proteinExistence type="inferred from homology"/>
<dbReference type="InterPro" id="IPR050808">
    <property type="entry name" value="Phage_Integrase"/>
</dbReference>
<dbReference type="PANTHER" id="PTHR30629:SF2">
    <property type="entry name" value="PROPHAGE INTEGRASE INTS-RELATED"/>
    <property type="match status" value="1"/>
</dbReference>
<evidence type="ECO:0000256" key="1">
    <source>
        <dbReference type="ARBA" id="ARBA00008857"/>
    </source>
</evidence>
<dbReference type="Gene3D" id="3.30.160.390">
    <property type="entry name" value="Integrase, DNA-binding domain"/>
    <property type="match status" value="1"/>
</dbReference>
<evidence type="ECO:0000259" key="3">
    <source>
        <dbReference type="Pfam" id="PF13356"/>
    </source>
</evidence>
<gene>
    <name evidence="4" type="ORF">FEF65_05160</name>
</gene>
<evidence type="ECO:0000256" key="2">
    <source>
        <dbReference type="ARBA" id="ARBA00022908"/>
    </source>
</evidence>
<dbReference type="Pfam" id="PF13356">
    <property type="entry name" value="Arm-DNA-bind_3"/>
    <property type="match status" value="1"/>
</dbReference>
<dbReference type="Proteomes" id="UP000306585">
    <property type="component" value="Unassembled WGS sequence"/>
</dbReference>
<sequence>MPLSEGTIRSARIPHGKNQLKISDGGGLYLLIKPSGRYWKLAYRFGGKQKSLALGVYPDVGLDAARERREAAKRLLASNIDPGYVRQQERYAQRMMSVVAATAVVAPPPPEEPIAASVGDEAVAAVENTPINAVPASLESSEQQRLEDRRLRILQQLIRANGYMTNEYLLQQGLDTTGHKISFDRLRTDLAWLSEQQVIRLETSDVWVATLTRHGLEVVEGRLWVPAIRRPEPAA</sequence>
<accession>A0A5R9GSB9</accession>
<dbReference type="AlphaFoldDB" id="A0A5R9GSB9"/>
<comment type="caution">
    <text evidence="4">The sequence shown here is derived from an EMBL/GenBank/DDBJ whole genome shotgun (WGS) entry which is preliminary data.</text>
</comment>
<reference evidence="4 5" key="1">
    <citation type="journal article" date="2019" name="Appl. Environ. Microbiol.">
        <title>Environmental Evidence and Genomic Insight of Iron-oxidizing Bacteria Preference Towards More Corrosion Resistant Stainless Steel at Higher Salinities.</title>
        <authorList>
            <person name="Garrison C.E."/>
            <person name="Price K.A."/>
            <person name="Field E.K."/>
        </authorList>
    </citation>
    <scope>NUCLEOTIDE SEQUENCE [LARGE SCALE GENOMIC DNA]</scope>
    <source>
        <strain evidence="4 5">P3</strain>
    </source>
</reference>
<evidence type="ECO:0000313" key="4">
    <source>
        <dbReference type="EMBL" id="TLS67839.1"/>
    </source>
</evidence>